<dbReference type="InterPro" id="IPR053714">
    <property type="entry name" value="Iso_Racemase_Enz_sf"/>
</dbReference>
<protein>
    <submittedName>
        <fullName evidence="2">Aspartate/glutamate racemase family protein</fullName>
    </submittedName>
</protein>
<organism evidence="2 3">
    <name type="scientific">Steroidobacter flavus</name>
    <dbReference type="NCBI Taxonomy" id="1842136"/>
    <lineage>
        <taxon>Bacteria</taxon>
        <taxon>Pseudomonadati</taxon>
        <taxon>Pseudomonadota</taxon>
        <taxon>Gammaproteobacteria</taxon>
        <taxon>Steroidobacterales</taxon>
        <taxon>Steroidobacteraceae</taxon>
        <taxon>Steroidobacter</taxon>
    </lineage>
</organism>
<comment type="caution">
    <text evidence="2">The sequence shown here is derived from an EMBL/GenBank/DDBJ whole genome shotgun (WGS) entry which is preliminary data.</text>
</comment>
<dbReference type="InterPro" id="IPR015942">
    <property type="entry name" value="Asp/Glu/hydantoin_racemase"/>
</dbReference>
<name>A0ABV8T1F1_9GAMM</name>
<comment type="similarity">
    <text evidence="1">Belongs to the HyuE racemase family.</text>
</comment>
<dbReference type="EMBL" id="JBHSDU010000014">
    <property type="protein sequence ID" value="MFC4312728.1"/>
    <property type="molecule type" value="Genomic_DNA"/>
</dbReference>
<evidence type="ECO:0000313" key="2">
    <source>
        <dbReference type="EMBL" id="MFC4312728.1"/>
    </source>
</evidence>
<keyword evidence="3" id="KW-1185">Reference proteome</keyword>
<proteinExistence type="inferred from homology"/>
<reference evidence="3" key="1">
    <citation type="journal article" date="2019" name="Int. J. Syst. Evol. Microbiol.">
        <title>The Global Catalogue of Microorganisms (GCM) 10K type strain sequencing project: providing services to taxonomists for standard genome sequencing and annotation.</title>
        <authorList>
            <consortium name="The Broad Institute Genomics Platform"/>
            <consortium name="The Broad Institute Genome Sequencing Center for Infectious Disease"/>
            <person name="Wu L."/>
            <person name="Ma J."/>
        </authorList>
    </citation>
    <scope>NUCLEOTIDE SEQUENCE [LARGE SCALE GENOMIC DNA]</scope>
    <source>
        <strain evidence="3">CGMCC 1.10759</strain>
    </source>
</reference>
<sequence>MLRTDGPRIALLHALPESIAPIHAAFDTLWPRAITFDLLDSSLSTDLTHAGEMTSAIVDRVVALARYAESCSGRGGATAAILVTCAALGPAIDAVKRVVKIPVVRPNEATFEDAVTLGGRVGLLVSFAPSLSASRAELTAMARQRGVSMEVDARVVEGALDALKRGDGHTHDYLVTEAAAQMPMTNSLVLGQFSLARAAAPIEQMTGRPVLTTPASAVLKLRELCARSGQHAV</sequence>
<evidence type="ECO:0000256" key="1">
    <source>
        <dbReference type="ARBA" id="ARBA00038414"/>
    </source>
</evidence>
<dbReference type="Pfam" id="PF01177">
    <property type="entry name" value="Asp_Glu_race"/>
    <property type="match status" value="1"/>
</dbReference>
<dbReference type="Gene3D" id="3.40.50.12500">
    <property type="match status" value="1"/>
</dbReference>
<evidence type="ECO:0000313" key="3">
    <source>
        <dbReference type="Proteomes" id="UP001595904"/>
    </source>
</evidence>
<dbReference type="Proteomes" id="UP001595904">
    <property type="component" value="Unassembled WGS sequence"/>
</dbReference>
<gene>
    <name evidence="2" type="ORF">ACFPN2_26825</name>
</gene>
<dbReference type="RefSeq" id="WP_380602367.1">
    <property type="nucleotide sequence ID" value="NZ_JBHSDU010000014.1"/>
</dbReference>
<accession>A0ABV8T1F1</accession>